<dbReference type="AlphaFoldDB" id="A0A9W8CWU7"/>
<comment type="caution">
    <text evidence="4">The sequence shown here is derived from an EMBL/GenBank/DDBJ whole genome shotgun (WGS) entry which is preliminary data.</text>
</comment>
<evidence type="ECO:0000313" key="5">
    <source>
        <dbReference type="Proteomes" id="UP001143981"/>
    </source>
</evidence>
<dbReference type="PROSITE" id="PS51419">
    <property type="entry name" value="RAB"/>
    <property type="match status" value="1"/>
</dbReference>
<dbReference type="PANTHER" id="PTHR47977">
    <property type="entry name" value="RAS-RELATED PROTEIN RAB"/>
    <property type="match status" value="1"/>
</dbReference>
<keyword evidence="3" id="KW-0449">Lipoprotein</keyword>
<evidence type="ECO:0000256" key="3">
    <source>
        <dbReference type="ARBA" id="ARBA00023288"/>
    </source>
</evidence>
<evidence type="ECO:0000313" key="4">
    <source>
        <dbReference type="EMBL" id="KAJ1732595.1"/>
    </source>
</evidence>
<dbReference type="InterPro" id="IPR050227">
    <property type="entry name" value="Rab"/>
</dbReference>
<organism evidence="4 5">
    <name type="scientific">Coemansia biformis</name>
    <dbReference type="NCBI Taxonomy" id="1286918"/>
    <lineage>
        <taxon>Eukaryota</taxon>
        <taxon>Fungi</taxon>
        <taxon>Fungi incertae sedis</taxon>
        <taxon>Zoopagomycota</taxon>
        <taxon>Kickxellomycotina</taxon>
        <taxon>Kickxellomycetes</taxon>
        <taxon>Kickxellales</taxon>
        <taxon>Kickxellaceae</taxon>
        <taxon>Coemansia</taxon>
    </lineage>
</organism>
<evidence type="ECO:0000256" key="1">
    <source>
        <dbReference type="ARBA" id="ARBA00022741"/>
    </source>
</evidence>
<dbReference type="SMART" id="SM00174">
    <property type="entry name" value="RHO"/>
    <property type="match status" value="1"/>
</dbReference>
<protein>
    <recommendedName>
        <fullName evidence="6">Ras-domain-containing protein</fullName>
    </recommendedName>
</protein>
<dbReference type="GO" id="GO:0005525">
    <property type="term" value="F:GTP binding"/>
    <property type="evidence" value="ECO:0007669"/>
    <property type="project" value="UniProtKB-KW"/>
</dbReference>
<dbReference type="SMART" id="SM00175">
    <property type="entry name" value="RAB"/>
    <property type="match status" value="1"/>
</dbReference>
<sequence length="207" mass="22964">MDAAPEITAAFKILFVGDSNVGKSSILLRFTDDVFLPADETCATIGVDFKAHMYDADGERYKLLLWDTAGQERFRTLTSSYYRAVHGVILVYDVSNRESFAHLDSWVEEVNTYCLEGDVVKMVVGNKIDKEAERQVSRQEGAEYARRLQALFLECSAKTKTGVRQAIEELVSKIIDTPGLWRRQLASNGTVLVDESVTSGFGSGCAC</sequence>
<evidence type="ECO:0000256" key="2">
    <source>
        <dbReference type="ARBA" id="ARBA00023134"/>
    </source>
</evidence>
<dbReference type="SUPFAM" id="SSF52540">
    <property type="entry name" value="P-loop containing nucleoside triphosphate hydrolases"/>
    <property type="match status" value="1"/>
</dbReference>
<dbReference type="InterPro" id="IPR027417">
    <property type="entry name" value="P-loop_NTPase"/>
</dbReference>
<dbReference type="GO" id="GO:0003924">
    <property type="term" value="F:GTPase activity"/>
    <property type="evidence" value="ECO:0007669"/>
    <property type="project" value="InterPro"/>
</dbReference>
<dbReference type="OrthoDB" id="9989112at2759"/>
<gene>
    <name evidence="4" type="ORF">LPJ61_001968</name>
</gene>
<dbReference type="Proteomes" id="UP001143981">
    <property type="component" value="Unassembled WGS sequence"/>
</dbReference>
<evidence type="ECO:0008006" key="6">
    <source>
        <dbReference type="Google" id="ProtNLM"/>
    </source>
</evidence>
<dbReference type="EMBL" id="JANBOI010000211">
    <property type="protein sequence ID" value="KAJ1732595.1"/>
    <property type="molecule type" value="Genomic_DNA"/>
</dbReference>
<keyword evidence="2" id="KW-0342">GTP-binding</keyword>
<dbReference type="FunFam" id="3.40.50.300:FF:001129">
    <property type="entry name" value="ras-related protein Rab-44 isoform X2"/>
    <property type="match status" value="1"/>
</dbReference>
<dbReference type="PROSITE" id="PS51421">
    <property type="entry name" value="RAS"/>
    <property type="match status" value="1"/>
</dbReference>
<keyword evidence="1" id="KW-0547">Nucleotide-binding</keyword>
<dbReference type="Gene3D" id="3.40.50.300">
    <property type="entry name" value="P-loop containing nucleotide triphosphate hydrolases"/>
    <property type="match status" value="1"/>
</dbReference>
<dbReference type="InterPro" id="IPR005225">
    <property type="entry name" value="Small_GTP-bd"/>
</dbReference>
<dbReference type="Pfam" id="PF00071">
    <property type="entry name" value="Ras"/>
    <property type="match status" value="1"/>
</dbReference>
<accession>A0A9W8CWU7</accession>
<proteinExistence type="predicted"/>
<dbReference type="SMART" id="SM00173">
    <property type="entry name" value="RAS"/>
    <property type="match status" value="1"/>
</dbReference>
<dbReference type="PROSITE" id="PS51420">
    <property type="entry name" value="RHO"/>
    <property type="match status" value="1"/>
</dbReference>
<dbReference type="NCBIfam" id="TIGR00231">
    <property type="entry name" value="small_GTP"/>
    <property type="match status" value="1"/>
</dbReference>
<keyword evidence="5" id="KW-1185">Reference proteome</keyword>
<dbReference type="PRINTS" id="PR00449">
    <property type="entry name" value="RASTRNSFRMNG"/>
</dbReference>
<name>A0A9W8CWU7_9FUNG</name>
<reference evidence="4" key="1">
    <citation type="submission" date="2022-07" db="EMBL/GenBank/DDBJ databases">
        <title>Phylogenomic reconstructions and comparative analyses of Kickxellomycotina fungi.</title>
        <authorList>
            <person name="Reynolds N.K."/>
            <person name="Stajich J.E."/>
            <person name="Barry K."/>
            <person name="Grigoriev I.V."/>
            <person name="Crous P."/>
            <person name="Smith M.E."/>
        </authorList>
    </citation>
    <scope>NUCLEOTIDE SEQUENCE</scope>
    <source>
        <strain evidence="4">BCRC 34381</strain>
    </source>
</reference>
<dbReference type="InterPro" id="IPR001806">
    <property type="entry name" value="Small_GTPase"/>
</dbReference>